<evidence type="ECO:0000256" key="3">
    <source>
        <dbReference type="ARBA" id="ARBA00022692"/>
    </source>
</evidence>
<organism evidence="10 11">
    <name type="scientific">Tersicoccus solisilvae</name>
    <dbReference type="NCBI Taxonomy" id="1882339"/>
    <lineage>
        <taxon>Bacteria</taxon>
        <taxon>Bacillati</taxon>
        <taxon>Actinomycetota</taxon>
        <taxon>Actinomycetes</taxon>
        <taxon>Micrococcales</taxon>
        <taxon>Micrococcaceae</taxon>
        <taxon>Tersicoccus</taxon>
    </lineage>
</organism>
<feature type="transmembrane region" description="Helical" evidence="7">
    <location>
        <begin position="311"/>
        <end position="334"/>
    </location>
</feature>
<dbReference type="Proteomes" id="UP000597761">
    <property type="component" value="Unassembled WGS sequence"/>
</dbReference>
<dbReference type="Pfam" id="PF02687">
    <property type="entry name" value="FtsX"/>
    <property type="match status" value="2"/>
</dbReference>
<evidence type="ECO:0000256" key="5">
    <source>
        <dbReference type="ARBA" id="ARBA00023136"/>
    </source>
</evidence>
<feature type="transmembrane region" description="Helical" evidence="7">
    <location>
        <begin position="700"/>
        <end position="729"/>
    </location>
</feature>
<comment type="caution">
    <text evidence="10">The sequence shown here is derived from an EMBL/GenBank/DDBJ whole genome shotgun (WGS) entry which is preliminary data.</text>
</comment>
<evidence type="ECO:0000256" key="4">
    <source>
        <dbReference type="ARBA" id="ARBA00022989"/>
    </source>
</evidence>
<feature type="transmembrane region" description="Helical" evidence="7">
    <location>
        <begin position="354"/>
        <end position="375"/>
    </location>
</feature>
<dbReference type="InterPro" id="IPR003838">
    <property type="entry name" value="ABC3_permease_C"/>
</dbReference>
<keyword evidence="3 7" id="KW-0812">Transmembrane</keyword>
<dbReference type="EMBL" id="BMJI01000021">
    <property type="protein sequence ID" value="GGC98188.1"/>
    <property type="molecule type" value="Genomic_DNA"/>
</dbReference>
<comment type="similarity">
    <text evidence="6">Belongs to the ABC-4 integral membrane protein family.</text>
</comment>
<keyword evidence="2" id="KW-1003">Cell membrane</keyword>
<feature type="transmembrane region" description="Helical" evidence="7">
    <location>
        <begin position="750"/>
        <end position="775"/>
    </location>
</feature>
<evidence type="ECO:0000256" key="1">
    <source>
        <dbReference type="ARBA" id="ARBA00004651"/>
    </source>
</evidence>
<feature type="transmembrane region" description="Helical" evidence="7">
    <location>
        <begin position="795"/>
        <end position="815"/>
    </location>
</feature>
<keyword evidence="11" id="KW-1185">Reference proteome</keyword>
<dbReference type="RefSeq" id="WP_188668884.1">
    <property type="nucleotide sequence ID" value="NZ_BMJI01000021.1"/>
</dbReference>
<protein>
    <submittedName>
        <fullName evidence="10">ABC transporter permease</fullName>
    </submittedName>
</protein>
<feature type="domain" description="ABC3 transporter permease C-terminal" evidence="8">
    <location>
        <begin position="266"/>
        <end position="385"/>
    </location>
</feature>
<evidence type="ECO:0000259" key="8">
    <source>
        <dbReference type="Pfam" id="PF02687"/>
    </source>
</evidence>
<comment type="subcellular location">
    <subcellularLocation>
        <location evidence="1">Cell membrane</location>
        <topology evidence="1">Multi-pass membrane protein</topology>
    </subcellularLocation>
</comment>
<feature type="transmembrane region" description="Helical" evidence="7">
    <location>
        <begin position="16"/>
        <end position="36"/>
    </location>
</feature>
<proteinExistence type="inferred from homology"/>
<name>A0ABQ1PJS0_9MICC</name>
<evidence type="ECO:0000256" key="2">
    <source>
        <dbReference type="ARBA" id="ARBA00022475"/>
    </source>
</evidence>
<feature type="transmembrane region" description="Helical" evidence="7">
    <location>
        <begin position="438"/>
        <end position="463"/>
    </location>
</feature>
<sequence>MLTVTLSQLKSQPRRFTAVVLAVAIAVAFVCAALLFGDSSRATLRTTVGEAYAKADLVVSAGDDAPLSDAAVTAAARTDGVAEAFAPRQTLATAAAGDRVFRPLVSAAPPAQLSTDTLTAGSAPAGPDGVTVDADTATRQHLAVGDRFTLAPLDPGASSGSARKPVTVTVSGITAPSQSPQRAGMPLVSAPPAVLSRLSADALPASEIQVALAPGADRGTVATALHRAAAGAGIADPVVATADERVEAQVARFTGGERVLTTVLLSFAAIAVLVSILVVGNTYAVLIAQRIRDLALLRCVGATRAQIRRSVLAEGAVVGAVASVAGVGLALGLLSGLRAWLRTQPDAVPFELGVSPIAIVLPLVVGLALTLVATWRPASAATRVKPLAALRPSAEESGQRLGSRFRLVGGLVLLVGGTVLMIGGAAISQVLIALPGGMLSFVGLLMLVPFFLPRVAAAVGRLVGGSSVPGRLAALNAVRNPRRTATTATALLLGVTLVALMMTGAQTARQSLGDAIAQAYPVDVGVDVTDEGQARQVEAALRSAEAVRATTTLRPTGVDTPAGPAYQATPQDVADVVDDRSLTLRDGVALVPAGYDGDTLTLTGRGGISVTVPVVRSRSSSFPVVVTPATAARVLRDGPATGPALSGNAAPLVWSALAEGADAAAVSALRDDVAATAGIDVSQVGGGALQRLAFNQILDVLLWVVTGLLGVAVLIALIGVANTLSLSVLERTRENALLRALGLTRGQLRWMLVLEALLLAGVAAALGLVAGVGYGWAGAQSVLGALGPVSPAVPWGQLAAVLLVALVAGLLASVLPARRATRLSPVQGLATV</sequence>
<keyword evidence="4 7" id="KW-1133">Transmembrane helix</keyword>
<dbReference type="PANTHER" id="PTHR30572:SF4">
    <property type="entry name" value="ABC TRANSPORTER PERMEASE YTRF"/>
    <property type="match status" value="1"/>
</dbReference>
<evidence type="ECO:0000313" key="10">
    <source>
        <dbReference type="EMBL" id="GGC98188.1"/>
    </source>
</evidence>
<evidence type="ECO:0000313" key="11">
    <source>
        <dbReference type="Proteomes" id="UP000597761"/>
    </source>
</evidence>
<accession>A0ABQ1PJS0</accession>
<reference evidence="11" key="1">
    <citation type="journal article" date="2019" name="Int. J. Syst. Evol. Microbiol.">
        <title>The Global Catalogue of Microorganisms (GCM) 10K type strain sequencing project: providing services to taxonomists for standard genome sequencing and annotation.</title>
        <authorList>
            <consortium name="The Broad Institute Genomics Platform"/>
            <consortium name="The Broad Institute Genome Sequencing Center for Infectious Disease"/>
            <person name="Wu L."/>
            <person name="Ma J."/>
        </authorList>
    </citation>
    <scope>NUCLEOTIDE SEQUENCE [LARGE SCALE GENOMIC DNA]</scope>
    <source>
        <strain evidence="11">CGMCC 1.15480</strain>
    </source>
</reference>
<dbReference type="InterPro" id="IPR050250">
    <property type="entry name" value="Macrolide_Exporter_MacB"/>
</dbReference>
<evidence type="ECO:0000256" key="6">
    <source>
        <dbReference type="ARBA" id="ARBA00038076"/>
    </source>
</evidence>
<gene>
    <name evidence="10" type="ORF">GCM10011512_26420</name>
</gene>
<feature type="domain" description="ABC3 transporter permease C-terminal" evidence="8">
    <location>
        <begin position="708"/>
        <end position="825"/>
    </location>
</feature>
<feature type="transmembrane region" description="Helical" evidence="7">
    <location>
        <begin position="263"/>
        <end position="288"/>
    </location>
</feature>
<feature type="domain" description="MacB-like periplasmic core" evidence="9">
    <location>
        <begin position="19"/>
        <end position="226"/>
    </location>
</feature>
<dbReference type="PANTHER" id="PTHR30572">
    <property type="entry name" value="MEMBRANE COMPONENT OF TRANSPORTER-RELATED"/>
    <property type="match status" value="1"/>
</dbReference>
<keyword evidence="5 7" id="KW-0472">Membrane</keyword>
<feature type="transmembrane region" description="Helical" evidence="7">
    <location>
        <begin position="484"/>
        <end position="502"/>
    </location>
</feature>
<dbReference type="Pfam" id="PF12704">
    <property type="entry name" value="MacB_PCD"/>
    <property type="match status" value="1"/>
</dbReference>
<evidence type="ECO:0000259" key="9">
    <source>
        <dbReference type="Pfam" id="PF12704"/>
    </source>
</evidence>
<evidence type="ECO:0000256" key="7">
    <source>
        <dbReference type="SAM" id="Phobius"/>
    </source>
</evidence>
<dbReference type="InterPro" id="IPR025857">
    <property type="entry name" value="MacB_PCD"/>
</dbReference>
<feature type="transmembrane region" description="Helical" evidence="7">
    <location>
        <begin position="407"/>
        <end position="432"/>
    </location>
</feature>